<proteinExistence type="predicted"/>
<dbReference type="RefSeq" id="WP_048065286.1">
    <property type="nucleotide sequence ID" value="NZ_DUJU01000098.1"/>
</dbReference>
<evidence type="ECO:0000313" key="2">
    <source>
        <dbReference type="EMBL" id="HIH94065.1"/>
    </source>
</evidence>
<keyword evidence="1" id="KW-0472">Membrane</keyword>
<protein>
    <submittedName>
        <fullName evidence="2">Uncharacterized protein</fullName>
    </submittedName>
</protein>
<sequence length="63" mass="6901">MPFLVSLMFISNLFGIKAITLINYLALTILFLLIGLMLIGLMLIGLMLIGLIIVFSLDFSIPG</sequence>
<feature type="transmembrane region" description="Helical" evidence="1">
    <location>
        <begin position="25"/>
        <end position="57"/>
    </location>
</feature>
<evidence type="ECO:0000256" key="1">
    <source>
        <dbReference type="SAM" id="Phobius"/>
    </source>
</evidence>
<keyword evidence="1" id="KW-0812">Transmembrane</keyword>
<dbReference type="GeneID" id="24782824"/>
<dbReference type="Proteomes" id="UP000600774">
    <property type="component" value="Unassembled WGS sequence"/>
</dbReference>
<gene>
    <name evidence="2" type="ORF">HA338_08485</name>
</gene>
<accession>A0A832SKX5</accession>
<organism evidence="2 3">
    <name type="scientific">Methanosarcina acetivorans</name>
    <dbReference type="NCBI Taxonomy" id="2214"/>
    <lineage>
        <taxon>Archaea</taxon>
        <taxon>Methanobacteriati</taxon>
        <taxon>Methanobacteriota</taxon>
        <taxon>Stenosarchaea group</taxon>
        <taxon>Methanomicrobia</taxon>
        <taxon>Methanosarcinales</taxon>
        <taxon>Methanosarcinaceae</taxon>
        <taxon>Methanosarcina</taxon>
    </lineage>
</organism>
<comment type="caution">
    <text evidence="2">The sequence shown here is derived from an EMBL/GenBank/DDBJ whole genome shotgun (WGS) entry which is preliminary data.</text>
</comment>
<reference evidence="2" key="1">
    <citation type="journal article" date="2020" name="bioRxiv">
        <title>A rank-normalized archaeal taxonomy based on genome phylogeny resolves widespread incomplete and uneven classifications.</title>
        <authorList>
            <person name="Rinke C."/>
            <person name="Chuvochina M."/>
            <person name="Mussig A.J."/>
            <person name="Chaumeil P.-A."/>
            <person name="Waite D.W."/>
            <person name="Whitman W.B."/>
            <person name="Parks D.H."/>
            <person name="Hugenholtz P."/>
        </authorList>
    </citation>
    <scope>NUCLEOTIDE SEQUENCE</scope>
    <source>
        <strain evidence="2">UBA8876</strain>
    </source>
</reference>
<name>A0A832SKX5_9EURY</name>
<evidence type="ECO:0000313" key="3">
    <source>
        <dbReference type="Proteomes" id="UP000600774"/>
    </source>
</evidence>
<dbReference type="EMBL" id="DUJU01000098">
    <property type="protein sequence ID" value="HIH94065.1"/>
    <property type="molecule type" value="Genomic_DNA"/>
</dbReference>
<keyword evidence="1" id="KW-1133">Transmembrane helix</keyword>
<dbReference type="AlphaFoldDB" id="A0A832SKX5"/>